<evidence type="ECO:0000313" key="4">
    <source>
        <dbReference type="EMBL" id="KAL0480195.1"/>
    </source>
</evidence>
<name>A0AAW2YTT7_9EUKA</name>
<keyword evidence="5" id="KW-1185">Reference proteome</keyword>
<evidence type="ECO:0000259" key="3">
    <source>
        <dbReference type="Pfam" id="PF00431"/>
    </source>
</evidence>
<organism evidence="4 5">
    <name type="scientific">Acrasis kona</name>
    <dbReference type="NCBI Taxonomy" id="1008807"/>
    <lineage>
        <taxon>Eukaryota</taxon>
        <taxon>Discoba</taxon>
        <taxon>Heterolobosea</taxon>
        <taxon>Tetramitia</taxon>
        <taxon>Eutetramitia</taxon>
        <taxon>Acrasidae</taxon>
        <taxon>Acrasis</taxon>
    </lineage>
</organism>
<accession>A0AAW2YTT7</accession>
<dbReference type="EMBL" id="JAOPGA020000639">
    <property type="protein sequence ID" value="KAL0480195.1"/>
    <property type="molecule type" value="Genomic_DNA"/>
</dbReference>
<dbReference type="GO" id="GO:0016755">
    <property type="term" value="F:aminoacyltransferase activity"/>
    <property type="evidence" value="ECO:0007669"/>
    <property type="project" value="InterPro"/>
</dbReference>
<sequence>MGVLSFLFVALSVVVCVNAELWNRQNDPKLFSDKYQYKFSQLPLNGTLPTKPWSDDYWASFEGGIAHRWYNSEEGSNSSFHYPLHTKDELFAMSWEDKMKLSPAEKFDLFNERYDFPIVNSEWRRTSPEDEHWWGICHGWAPASIHYKEPKPINITNKAGLVVPFGSSDIKALLSYFVAEYQPSGKENLFIGDRCNRDLESFPEFLNNTECIDMNAGSFHIIIANQLAIKQHSFVVDRDRSSPVWNQPVFKYRSTVQKSEQVHNSTEGVVRRHYIDTTLFYIGETYPSYEPDAPWVSNVELKYTIDVDDKDDIVGGDYLEYDRMDFMWTLVPQDFSGYFSNLQHIYDTSIGANKPVRVVNTRGPFDGVNALPLVESAAEFGANTAEQDGRAVKVWKIQPQGAESIGIKFHNINTRRFIDKVRIYEGENGPLVAVVHGNEIPSEYIFVNAKTAYVVFNSDGGEASGFSAEYFSVNH</sequence>
<dbReference type="AlphaFoldDB" id="A0AAW2YTT7"/>
<dbReference type="Gene3D" id="2.60.120.290">
    <property type="entry name" value="Spermadhesin, CUB domain"/>
    <property type="match status" value="1"/>
</dbReference>
<reference evidence="4 5" key="1">
    <citation type="submission" date="2024-03" db="EMBL/GenBank/DDBJ databases">
        <title>The Acrasis kona genome and developmental transcriptomes reveal deep origins of eukaryotic multicellular pathways.</title>
        <authorList>
            <person name="Sheikh S."/>
            <person name="Fu C.-J."/>
            <person name="Brown M.W."/>
            <person name="Baldauf S.L."/>
        </authorList>
    </citation>
    <scope>NUCLEOTIDE SEQUENCE [LARGE SCALE GENOMIC DNA]</scope>
    <source>
        <strain evidence="4 5">ATCC MYA-3509</strain>
    </source>
</reference>
<evidence type="ECO:0000256" key="1">
    <source>
        <dbReference type="ARBA" id="ARBA00023157"/>
    </source>
</evidence>
<keyword evidence="1" id="KW-1015">Disulfide bond</keyword>
<dbReference type="SUPFAM" id="SSF49854">
    <property type="entry name" value="Spermadhesin, CUB domain"/>
    <property type="match status" value="1"/>
</dbReference>
<dbReference type="InterPro" id="IPR032048">
    <property type="entry name" value="TGase_elicitor"/>
</dbReference>
<dbReference type="InterPro" id="IPR035914">
    <property type="entry name" value="Sperma_CUB_dom_sf"/>
</dbReference>
<keyword evidence="2" id="KW-0732">Signal</keyword>
<gene>
    <name evidence="4" type="ORF">AKO1_007218</name>
</gene>
<feature type="domain" description="CUB" evidence="3">
    <location>
        <begin position="394"/>
        <end position="470"/>
    </location>
</feature>
<feature type="chain" id="PRO_5044025390" evidence="2">
    <location>
        <begin position="20"/>
        <end position="475"/>
    </location>
</feature>
<proteinExistence type="predicted"/>
<dbReference type="Pfam" id="PF16683">
    <property type="entry name" value="TGase_elicitor"/>
    <property type="match status" value="1"/>
</dbReference>
<feature type="signal peptide" evidence="2">
    <location>
        <begin position="1"/>
        <end position="19"/>
    </location>
</feature>
<comment type="caution">
    <text evidence="4">The sequence shown here is derived from an EMBL/GenBank/DDBJ whole genome shotgun (WGS) entry which is preliminary data.</text>
</comment>
<dbReference type="InterPro" id="IPR000859">
    <property type="entry name" value="CUB_dom"/>
</dbReference>
<evidence type="ECO:0000313" key="5">
    <source>
        <dbReference type="Proteomes" id="UP001431209"/>
    </source>
</evidence>
<dbReference type="Pfam" id="PF00431">
    <property type="entry name" value="CUB"/>
    <property type="match status" value="1"/>
</dbReference>
<evidence type="ECO:0000256" key="2">
    <source>
        <dbReference type="SAM" id="SignalP"/>
    </source>
</evidence>
<protein>
    <submittedName>
        <fullName evidence="4">Csmd3</fullName>
    </submittedName>
</protein>
<dbReference type="Proteomes" id="UP001431209">
    <property type="component" value="Unassembled WGS sequence"/>
</dbReference>